<evidence type="ECO:0000256" key="5">
    <source>
        <dbReference type="SAM" id="Phobius"/>
    </source>
</evidence>
<feature type="transmembrane region" description="Helical" evidence="5">
    <location>
        <begin position="28"/>
        <end position="50"/>
    </location>
</feature>
<evidence type="ECO:0000256" key="2">
    <source>
        <dbReference type="ARBA" id="ARBA00022692"/>
    </source>
</evidence>
<dbReference type="Proteomes" id="UP000273158">
    <property type="component" value="Unassembled WGS sequence"/>
</dbReference>
<comment type="caution">
    <text evidence="7">The sequence shown here is derived from an EMBL/GenBank/DDBJ whole genome shotgun (WGS) entry which is preliminary data.</text>
</comment>
<dbReference type="RefSeq" id="WP_121059157.1">
    <property type="nucleotide sequence ID" value="NZ_RCDB01000002.1"/>
</dbReference>
<dbReference type="InterPro" id="IPR007016">
    <property type="entry name" value="O-antigen_ligase-rel_domated"/>
</dbReference>
<proteinExistence type="predicted"/>
<dbReference type="PANTHER" id="PTHR37422:SF13">
    <property type="entry name" value="LIPOPOLYSACCHARIDE BIOSYNTHESIS PROTEIN PA4999-RELATED"/>
    <property type="match status" value="1"/>
</dbReference>
<evidence type="ECO:0000256" key="1">
    <source>
        <dbReference type="ARBA" id="ARBA00004141"/>
    </source>
</evidence>
<feature type="transmembrane region" description="Helical" evidence="5">
    <location>
        <begin position="98"/>
        <end position="118"/>
    </location>
</feature>
<dbReference type="PANTHER" id="PTHR37422">
    <property type="entry name" value="TEICHURONIC ACID BIOSYNTHESIS PROTEIN TUAE"/>
    <property type="match status" value="1"/>
</dbReference>
<protein>
    <submittedName>
        <fullName evidence="7">O-antigen ligase</fullName>
    </submittedName>
</protein>
<name>A0A498C1G7_9MICO</name>
<reference evidence="7 8" key="1">
    <citation type="journal article" date="2015" name="Stand. Genomic Sci.">
        <title>Genomic Encyclopedia of Bacterial and Archaeal Type Strains, Phase III: the genomes of soil and plant-associated and newly described type strains.</title>
        <authorList>
            <person name="Whitman W.B."/>
            <person name="Woyke T."/>
            <person name="Klenk H.P."/>
            <person name="Zhou Y."/>
            <person name="Lilburn T.G."/>
            <person name="Beck B.J."/>
            <person name="De Vos P."/>
            <person name="Vandamme P."/>
            <person name="Eisen J.A."/>
            <person name="Garrity G."/>
            <person name="Hugenholtz P."/>
            <person name="Kyrpides N.C."/>
        </authorList>
    </citation>
    <scope>NUCLEOTIDE SEQUENCE [LARGE SCALE GENOMIC DNA]</scope>
    <source>
        <strain evidence="7 8">S2T63</strain>
    </source>
</reference>
<feature type="transmembrane region" description="Helical" evidence="5">
    <location>
        <begin position="56"/>
        <end position="77"/>
    </location>
</feature>
<accession>A0A498C1G7</accession>
<keyword evidence="2 5" id="KW-0812">Transmembrane</keyword>
<feature type="transmembrane region" description="Helical" evidence="5">
    <location>
        <begin position="397"/>
        <end position="414"/>
    </location>
</feature>
<organism evidence="7 8">
    <name type="scientific">Microbacterium telephonicum</name>
    <dbReference type="NCBI Taxonomy" id="1714841"/>
    <lineage>
        <taxon>Bacteria</taxon>
        <taxon>Bacillati</taxon>
        <taxon>Actinomycetota</taxon>
        <taxon>Actinomycetes</taxon>
        <taxon>Micrococcales</taxon>
        <taxon>Microbacteriaceae</taxon>
        <taxon>Microbacterium</taxon>
    </lineage>
</organism>
<keyword evidence="4 5" id="KW-0472">Membrane</keyword>
<keyword evidence="3 5" id="KW-1133">Transmembrane helix</keyword>
<evidence type="ECO:0000256" key="4">
    <source>
        <dbReference type="ARBA" id="ARBA00023136"/>
    </source>
</evidence>
<dbReference type="GO" id="GO:0016874">
    <property type="term" value="F:ligase activity"/>
    <property type="evidence" value="ECO:0007669"/>
    <property type="project" value="UniProtKB-KW"/>
</dbReference>
<feature type="transmembrane region" description="Helical" evidence="5">
    <location>
        <begin position="247"/>
        <end position="265"/>
    </location>
</feature>
<dbReference type="OrthoDB" id="8534453at2"/>
<dbReference type="InterPro" id="IPR051533">
    <property type="entry name" value="WaaL-like"/>
</dbReference>
<dbReference type="AlphaFoldDB" id="A0A498C1G7"/>
<evidence type="ECO:0000256" key="3">
    <source>
        <dbReference type="ARBA" id="ARBA00022989"/>
    </source>
</evidence>
<dbReference type="GO" id="GO:0016020">
    <property type="term" value="C:membrane"/>
    <property type="evidence" value="ECO:0007669"/>
    <property type="project" value="UniProtKB-SubCell"/>
</dbReference>
<keyword evidence="8" id="KW-1185">Reference proteome</keyword>
<evidence type="ECO:0000313" key="8">
    <source>
        <dbReference type="Proteomes" id="UP000273158"/>
    </source>
</evidence>
<feature type="transmembrane region" description="Helical" evidence="5">
    <location>
        <begin position="224"/>
        <end position="241"/>
    </location>
</feature>
<feature type="transmembrane region" description="Helical" evidence="5">
    <location>
        <begin position="155"/>
        <end position="180"/>
    </location>
</feature>
<gene>
    <name evidence="7" type="ORF">C7474_1865</name>
</gene>
<feature type="domain" description="O-antigen ligase-related" evidence="6">
    <location>
        <begin position="231"/>
        <end position="377"/>
    </location>
</feature>
<dbReference type="Pfam" id="PF04932">
    <property type="entry name" value="Wzy_C"/>
    <property type="match status" value="1"/>
</dbReference>
<feature type="transmembrane region" description="Helical" evidence="5">
    <location>
        <begin position="200"/>
        <end position="217"/>
    </location>
</feature>
<evidence type="ECO:0000259" key="6">
    <source>
        <dbReference type="Pfam" id="PF04932"/>
    </source>
</evidence>
<evidence type="ECO:0000313" key="7">
    <source>
        <dbReference type="EMBL" id="RLK49704.1"/>
    </source>
</evidence>
<dbReference type="EMBL" id="RCDB01000002">
    <property type="protein sequence ID" value="RLK49704.1"/>
    <property type="molecule type" value="Genomic_DNA"/>
</dbReference>
<sequence length="462" mass="49072">MKALRHVLRATTVREAIDRVPEAFYERFAFAFLLAWLAAPLLLWWVGPVIGTDITFLAWVNLQVGLGALILVALRLAAHLVPPRDVSWRVVLRDELPLVLLGMFLLLAVLATALSPTAEALDGDWYRRESIWTFAAYVGFFFLASRVVSGVLRRALLAGVIALALITCIVTLVAAISAGWHTDEGAVAHRAIAYFHQFNHYGYLLAVACVLAAAAALTVARRVLRGGLIAVFGILLLTLLLNDTLGAYLAVVAGLAGLVTWLAVLRRLHVTTLLLLAAVAVVVHVLADALGVGVAAEIASLGGDMVAVSEGSADAASAGTGRWGLWMITLEQIAVSPWSGHGIEGIASLLPGGYGRPHDEYLQYAVFFGIPALIAYVSAVVVVLVRVVRRGRAVDGITVCATAAAFAYLISALFGNTMYYTAPLLFLLLGIAWAGVRAAGSELLDAESTPLAEDRTAPTPII</sequence>
<feature type="transmembrane region" description="Helical" evidence="5">
    <location>
        <begin position="130"/>
        <end position="148"/>
    </location>
</feature>
<feature type="transmembrane region" description="Helical" evidence="5">
    <location>
        <begin position="272"/>
        <end position="296"/>
    </location>
</feature>
<keyword evidence="7" id="KW-0436">Ligase</keyword>
<feature type="transmembrane region" description="Helical" evidence="5">
    <location>
        <begin position="361"/>
        <end position="385"/>
    </location>
</feature>
<feature type="transmembrane region" description="Helical" evidence="5">
    <location>
        <begin position="420"/>
        <end position="439"/>
    </location>
</feature>
<comment type="subcellular location">
    <subcellularLocation>
        <location evidence="1">Membrane</location>
        <topology evidence="1">Multi-pass membrane protein</topology>
    </subcellularLocation>
</comment>